<evidence type="ECO:0000256" key="7">
    <source>
        <dbReference type="ARBA" id="ARBA00038093"/>
    </source>
</evidence>
<keyword evidence="11" id="KW-1185">Reference proteome</keyword>
<evidence type="ECO:0000256" key="5">
    <source>
        <dbReference type="ARBA" id="ARBA00022801"/>
    </source>
</evidence>
<dbReference type="Gene3D" id="3.40.50.1010">
    <property type="entry name" value="5'-nuclease"/>
    <property type="match status" value="1"/>
</dbReference>
<protein>
    <recommendedName>
        <fullName evidence="8">Ribonuclease VapC</fullName>
        <shortName evidence="8">RNase VapC</shortName>
        <ecNumber evidence="8">3.1.-.-</ecNumber>
    </recommendedName>
    <alternativeName>
        <fullName evidence="8">Toxin VapC</fullName>
    </alternativeName>
</protein>
<proteinExistence type="inferred from homology"/>
<dbReference type="Proteomes" id="UP001606099">
    <property type="component" value="Unassembled WGS sequence"/>
</dbReference>
<organism evidence="10 11">
    <name type="scientific">Roseateles rivi</name>
    <dbReference type="NCBI Taxonomy" id="3299028"/>
    <lineage>
        <taxon>Bacteria</taxon>
        <taxon>Pseudomonadati</taxon>
        <taxon>Pseudomonadota</taxon>
        <taxon>Betaproteobacteria</taxon>
        <taxon>Burkholderiales</taxon>
        <taxon>Sphaerotilaceae</taxon>
        <taxon>Roseateles</taxon>
    </lineage>
</organism>
<evidence type="ECO:0000256" key="6">
    <source>
        <dbReference type="ARBA" id="ARBA00022842"/>
    </source>
</evidence>
<comment type="caution">
    <text evidence="10">The sequence shown here is derived from an EMBL/GenBank/DDBJ whole genome shotgun (WGS) entry which is preliminary data.</text>
</comment>
<dbReference type="EMBL" id="JBIGHZ010000002">
    <property type="protein sequence ID" value="MFG6447976.1"/>
    <property type="molecule type" value="Genomic_DNA"/>
</dbReference>
<keyword evidence="2 8" id="KW-1277">Toxin-antitoxin system</keyword>
<feature type="binding site" evidence="8">
    <location>
        <position position="5"/>
    </location>
    <ligand>
        <name>Mg(2+)</name>
        <dbReference type="ChEBI" id="CHEBI:18420"/>
    </ligand>
</feature>
<keyword evidence="8" id="KW-0800">Toxin</keyword>
<feature type="domain" description="PIN" evidence="9">
    <location>
        <begin position="2"/>
        <end position="127"/>
    </location>
</feature>
<keyword evidence="4 8" id="KW-0479">Metal-binding</keyword>
<dbReference type="SUPFAM" id="SSF88723">
    <property type="entry name" value="PIN domain-like"/>
    <property type="match status" value="1"/>
</dbReference>
<reference evidence="10 11" key="1">
    <citation type="submission" date="2024-08" db="EMBL/GenBank/DDBJ databases">
        <authorList>
            <person name="Lu H."/>
        </authorList>
    </citation>
    <scope>NUCLEOTIDE SEQUENCE [LARGE SCALE GENOMIC DNA]</scope>
    <source>
        <strain evidence="10 11">BYS180W</strain>
    </source>
</reference>
<dbReference type="PANTHER" id="PTHR33653:SF1">
    <property type="entry name" value="RIBONUCLEASE VAPC2"/>
    <property type="match status" value="1"/>
</dbReference>
<evidence type="ECO:0000256" key="3">
    <source>
        <dbReference type="ARBA" id="ARBA00022722"/>
    </source>
</evidence>
<dbReference type="CDD" id="cd18731">
    <property type="entry name" value="PIN_NgFitB-like"/>
    <property type="match status" value="1"/>
</dbReference>
<gene>
    <name evidence="8" type="primary">vapC</name>
    <name evidence="10" type="ORF">ACG0Z6_06905</name>
</gene>
<feature type="binding site" evidence="8">
    <location>
        <position position="104"/>
    </location>
    <ligand>
        <name>Mg(2+)</name>
        <dbReference type="ChEBI" id="CHEBI:18420"/>
    </ligand>
</feature>
<evidence type="ECO:0000259" key="9">
    <source>
        <dbReference type="Pfam" id="PF01850"/>
    </source>
</evidence>
<keyword evidence="5 8" id="KW-0378">Hydrolase</keyword>
<accession>A0ABW7FUH6</accession>
<evidence type="ECO:0000313" key="11">
    <source>
        <dbReference type="Proteomes" id="UP001606099"/>
    </source>
</evidence>
<dbReference type="InterPro" id="IPR002716">
    <property type="entry name" value="PIN_dom"/>
</dbReference>
<evidence type="ECO:0000256" key="1">
    <source>
        <dbReference type="ARBA" id="ARBA00001946"/>
    </source>
</evidence>
<keyword evidence="6 8" id="KW-0460">Magnesium</keyword>
<dbReference type="PANTHER" id="PTHR33653">
    <property type="entry name" value="RIBONUCLEASE VAPC2"/>
    <property type="match status" value="1"/>
</dbReference>
<evidence type="ECO:0000256" key="2">
    <source>
        <dbReference type="ARBA" id="ARBA00022649"/>
    </source>
</evidence>
<dbReference type="RefSeq" id="WP_394459831.1">
    <property type="nucleotide sequence ID" value="NZ_JBIGHZ010000002.1"/>
</dbReference>
<comment type="cofactor">
    <cofactor evidence="1 8">
        <name>Mg(2+)</name>
        <dbReference type="ChEBI" id="CHEBI:18420"/>
    </cofactor>
</comment>
<dbReference type="HAMAP" id="MF_00265">
    <property type="entry name" value="VapC_Nob1"/>
    <property type="match status" value="1"/>
</dbReference>
<evidence type="ECO:0000256" key="8">
    <source>
        <dbReference type="HAMAP-Rule" id="MF_00265"/>
    </source>
</evidence>
<comment type="function">
    <text evidence="8">Toxic component of a toxin-antitoxin (TA) system. An RNase.</text>
</comment>
<sequence>MILLDTNVVSEPLRRAPDAAVVAWLDAQSLPTLYLSAISLAELRFGIAALPAGARREALQRALQERVLPLFEGRILPFDAAASQAYGVLMAQARAQGRAIGAADGYIAAIARTHALTVATRDTAPFAAAGLPVINPWTATPPPLDPV</sequence>
<keyword evidence="3 8" id="KW-0540">Nuclease</keyword>
<dbReference type="InterPro" id="IPR029060">
    <property type="entry name" value="PIN-like_dom_sf"/>
</dbReference>
<comment type="similarity">
    <text evidence="7 8">Belongs to the PINc/VapC protein family.</text>
</comment>
<dbReference type="InterPro" id="IPR022907">
    <property type="entry name" value="VapC_family"/>
</dbReference>
<evidence type="ECO:0000256" key="4">
    <source>
        <dbReference type="ARBA" id="ARBA00022723"/>
    </source>
</evidence>
<name>A0ABW7FUH6_9BURK</name>
<dbReference type="InterPro" id="IPR050556">
    <property type="entry name" value="Type_II_TA_system_RNase"/>
</dbReference>
<evidence type="ECO:0000313" key="10">
    <source>
        <dbReference type="EMBL" id="MFG6447976.1"/>
    </source>
</evidence>
<dbReference type="Pfam" id="PF01850">
    <property type="entry name" value="PIN"/>
    <property type="match status" value="1"/>
</dbReference>
<dbReference type="EC" id="3.1.-.-" evidence="8"/>